<protein>
    <submittedName>
        <fullName evidence="3">Uncharacterized protein</fullName>
    </submittedName>
</protein>
<feature type="compositionally biased region" description="Polar residues" evidence="1">
    <location>
        <begin position="111"/>
        <end position="123"/>
    </location>
</feature>
<name>A0A8H7UN40_9FUNG</name>
<feature type="region of interest" description="Disordered" evidence="1">
    <location>
        <begin position="311"/>
        <end position="384"/>
    </location>
</feature>
<feature type="compositionally biased region" description="Basic and acidic residues" evidence="1">
    <location>
        <begin position="371"/>
        <end position="384"/>
    </location>
</feature>
<evidence type="ECO:0000313" key="4">
    <source>
        <dbReference type="Proteomes" id="UP000612746"/>
    </source>
</evidence>
<dbReference type="Proteomes" id="UP000612746">
    <property type="component" value="Unassembled WGS sequence"/>
</dbReference>
<reference evidence="3" key="1">
    <citation type="submission" date="2020-12" db="EMBL/GenBank/DDBJ databases">
        <title>Metabolic potential, ecology and presence of endohyphal bacteria is reflected in genomic diversity of Mucoromycotina.</title>
        <authorList>
            <person name="Muszewska A."/>
            <person name="Okrasinska A."/>
            <person name="Steczkiewicz K."/>
            <person name="Drgas O."/>
            <person name="Orlowska M."/>
            <person name="Perlinska-Lenart U."/>
            <person name="Aleksandrzak-Piekarczyk T."/>
            <person name="Szatraj K."/>
            <person name="Zielenkiewicz U."/>
            <person name="Pilsyk S."/>
            <person name="Malc E."/>
            <person name="Mieczkowski P."/>
            <person name="Kruszewska J.S."/>
            <person name="Biernat P."/>
            <person name="Pawlowska J."/>
        </authorList>
    </citation>
    <scope>NUCLEOTIDE SEQUENCE</scope>
    <source>
        <strain evidence="3">WA0000051536</strain>
    </source>
</reference>
<dbReference type="EMBL" id="JAEPRA010000003">
    <property type="protein sequence ID" value="KAG2187822.1"/>
    <property type="molecule type" value="Genomic_DNA"/>
</dbReference>
<keyword evidence="2" id="KW-0472">Membrane</keyword>
<feature type="compositionally biased region" description="Basic and acidic residues" evidence="1">
    <location>
        <begin position="191"/>
        <end position="204"/>
    </location>
</feature>
<comment type="caution">
    <text evidence="3">The sequence shown here is derived from an EMBL/GenBank/DDBJ whole genome shotgun (WGS) entry which is preliminary data.</text>
</comment>
<dbReference type="OrthoDB" id="2401133at2759"/>
<feature type="compositionally biased region" description="Low complexity" evidence="1">
    <location>
        <begin position="313"/>
        <end position="323"/>
    </location>
</feature>
<proteinExistence type="predicted"/>
<accession>A0A8H7UN40</accession>
<feature type="region of interest" description="Disordered" evidence="1">
    <location>
        <begin position="184"/>
        <end position="298"/>
    </location>
</feature>
<organism evidence="3 4">
    <name type="scientific">Umbelopsis vinacea</name>
    <dbReference type="NCBI Taxonomy" id="44442"/>
    <lineage>
        <taxon>Eukaryota</taxon>
        <taxon>Fungi</taxon>
        <taxon>Fungi incertae sedis</taxon>
        <taxon>Mucoromycota</taxon>
        <taxon>Mucoromycotina</taxon>
        <taxon>Umbelopsidomycetes</taxon>
        <taxon>Umbelopsidales</taxon>
        <taxon>Umbelopsidaceae</taxon>
        <taxon>Umbelopsis</taxon>
    </lineage>
</organism>
<evidence type="ECO:0000256" key="1">
    <source>
        <dbReference type="SAM" id="MobiDB-lite"/>
    </source>
</evidence>
<feature type="transmembrane region" description="Helical" evidence="2">
    <location>
        <begin position="12"/>
        <end position="34"/>
    </location>
</feature>
<feature type="compositionally biased region" description="Low complexity" evidence="1">
    <location>
        <begin position="240"/>
        <end position="249"/>
    </location>
</feature>
<sequence length="384" mass="41180">MRLTLSSKRRHTTSYAVVSYQILLVMSVICSIALANSPPATTIEISGLVIKQLDKDMLPSKTAEAVETKTVTIVVEATPKTYKPNDDDDDNSGNSWQNGGHVKPNIVATGDATSSAEPTNTSAAGDDHPQPSPLPNNDGVNDNYTDPNANGVKRLVLISSLVGTVGFVSLLGAATLLYLRKRSNSRKSKTRNGDIELNEHRSRGGDSSNGFDGGSSQPIVQRPYGLPEEAHSLPDSEPSAPMLAPLPMAHTPGNNSLRQHYLDIPSLSHDGSSSRSMRTLAHTQAIPPPSAPTAKELNDDHDNLYHLVARDYSSSSAGPPSGSRTISTYRDDSSVTSSQDAPPAYTPSAPPHYILADYPEPHIIGTSRSRQQHDRAPSRPSRRE</sequence>
<feature type="transmembrane region" description="Helical" evidence="2">
    <location>
        <begin position="155"/>
        <end position="179"/>
    </location>
</feature>
<keyword evidence="2" id="KW-0812">Transmembrane</keyword>
<evidence type="ECO:0000256" key="2">
    <source>
        <dbReference type="SAM" id="Phobius"/>
    </source>
</evidence>
<feature type="region of interest" description="Disordered" evidence="1">
    <location>
        <begin position="79"/>
        <end position="146"/>
    </location>
</feature>
<dbReference type="AlphaFoldDB" id="A0A8H7UN40"/>
<gene>
    <name evidence="3" type="ORF">INT44_005512</name>
</gene>
<feature type="compositionally biased region" description="Low complexity" evidence="1">
    <location>
        <begin position="205"/>
        <end position="216"/>
    </location>
</feature>
<feature type="compositionally biased region" description="Polar residues" evidence="1">
    <location>
        <begin position="324"/>
        <end position="340"/>
    </location>
</feature>
<keyword evidence="4" id="KW-1185">Reference proteome</keyword>
<keyword evidence="2" id="KW-1133">Transmembrane helix</keyword>
<evidence type="ECO:0000313" key="3">
    <source>
        <dbReference type="EMBL" id="KAG2187822.1"/>
    </source>
</evidence>